<organism evidence="2">
    <name type="scientific">White spot syndrome virus</name>
    <dbReference type="NCBI Taxonomy" id="342409"/>
    <lineage>
        <taxon>Viruses</taxon>
        <taxon>Viruses incertae sedis</taxon>
        <taxon>Naldaviricetes</taxon>
        <taxon>Nimaviridae</taxon>
        <taxon>Whispovirus</taxon>
    </lineage>
</organism>
<accession>A0A2I6SCP3</accession>
<reference evidence="2" key="2">
    <citation type="journal article" date="2018" name="Genome Announc.">
        <title>First Report of a Complete Genome Sequence of White spot syndrome virus from India.</title>
        <authorList>
            <person name="Vinaya Kumar K."/>
            <person name="Shekhar M.S."/>
            <person name="Otta S.K."/>
            <person name="Karthic K."/>
            <person name="Ashok Kumar J."/>
            <person name="Gopikrishna G."/>
            <person name="Vijayan K.K."/>
        </authorList>
    </citation>
    <scope>NUCLEOTIDE SEQUENCE</scope>
    <source>
        <strain evidence="2">IN_AP4RU</strain>
    </source>
</reference>
<name>A0A2I6SCP3_9VIRU</name>
<protein>
    <submittedName>
        <fullName evidence="2">WSSV610</fullName>
    </submittedName>
</protein>
<dbReference type="EMBL" id="MG702567">
    <property type="protein sequence ID" value="AUO15318.1"/>
    <property type="molecule type" value="Genomic_DNA"/>
</dbReference>
<evidence type="ECO:0000256" key="1">
    <source>
        <dbReference type="SAM" id="MobiDB-lite"/>
    </source>
</evidence>
<evidence type="ECO:0000313" key="2">
    <source>
        <dbReference type="EMBL" id="AUO15318.1"/>
    </source>
</evidence>
<feature type="region of interest" description="Disordered" evidence="1">
    <location>
        <begin position="80"/>
        <end position="99"/>
    </location>
</feature>
<dbReference type="Proteomes" id="UP000267352">
    <property type="component" value="Segment"/>
</dbReference>
<proteinExistence type="predicted"/>
<feature type="compositionally biased region" description="Polar residues" evidence="1">
    <location>
        <begin position="80"/>
        <end position="89"/>
    </location>
</feature>
<feature type="region of interest" description="Disordered" evidence="1">
    <location>
        <begin position="17"/>
        <end position="44"/>
    </location>
</feature>
<sequence>MAVPPIYVLNSIQFDKAVDEEDEDGNGSEAEKRSEDGNMFSEKDKKEAIRRVYDNIRYGDSNDRTSLNHFFGDAYSGVSNNNSKNSMFDLQTRGGEGLV</sequence>
<feature type="compositionally biased region" description="Basic and acidic residues" evidence="1">
    <location>
        <begin position="29"/>
        <end position="44"/>
    </location>
</feature>
<reference evidence="2" key="1">
    <citation type="submission" date="2017-12" db="EMBL/GenBank/DDBJ databases">
        <authorList>
            <person name="Katneni V.K."/>
            <person name="Shekhar M.S."/>
            <person name="Otta S.K."/>
            <person name="Karthic K."/>
            <person name="Jangam A.K."/>
            <person name="Gopikrishna G."/>
            <person name="Vijayan K.K."/>
        </authorList>
    </citation>
    <scope>NUCLEOTIDE SEQUENCE [LARGE SCALE GENOMIC DNA]</scope>
    <source>
        <strain evidence="2">IN_AP4RU</strain>
    </source>
</reference>